<evidence type="ECO:0000313" key="1">
    <source>
        <dbReference type="EMBL" id="AFK45739.1"/>
    </source>
</evidence>
<proteinExistence type="evidence at transcript level"/>
<dbReference type="AlphaFoldDB" id="I3SZP7"/>
<name>I3SZP7_MEDTR</name>
<protein>
    <submittedName>
        <fullName evidence="1">Uncharacterized protein</fullName>
    </submittedName>
</protein>
<accession>I3SZP7</accession>
<organism evidence="1">
    <name type="scientific">Medicago truncatula</name>
    <name type="common">Barrel medic</name>
    <name type="synonym">Medicago tribuloides</name>
    <dbReference type="NCBI Taxonomy" id="3880"/>
    <lineage>
        <taxon>Eukaryota</taxon>
        <taxon>Viridiplantae</taxon>
        <taxon>Streptophyta</taxon>
        <taxon>Embryophyta</taxon>
        <taxon>Tracheophyta</taxon>
        <taxon>Spermatophyta</taxon>
        <taxon>Magnoliopsida</taxon>
        <taxon>eudicotyledons</taxon>
        <taxon>Gunneridae</taxon>
        <taxon>Pentapetalae</taxon>
        <taxon>rosids</taxon>
        <taxon>fabids</taxon>
        <taxon>Fabales</taxon>
        <taxon>Fabaceae</taxon>
        <taxon>Papilionoideae</taxon>
        <taxon>50 kb inversion clade</taxon>
        <taxon>NPAAA clade</taxon>
        <taxon>Hologalegina</taxon>
        <taxon>IRL clade</taxon>
        <taxon>Trifolieae</taxon>
        <taxon>Medicago</taxon>
    </lineage>
</organism>
<sequence>MKNMIQEIIKHFSLQTSSINNLPFNLVPSHTIHNHPCSHLMLPPPPFLCLIFHQTTFKISLIHNKTQTLFQIYTLKILNMEFHHHHYHLNNT</sequence>
<reference evidence="1" key="1">
    <citation type="submission" date="2012-05" db="EMBL/GenBank/DDBJ databases">
        <authorList>
            <person name="Krishnakumar V."/>
            <person name="Cheung F."/>
            <person name="Xiao Y."/>
            <person name="Chan A."/>
            <person name="Moskal W.A."/>
            <person name="Town C.D."/>
        </authorList>
    </citation>
    <scope>NUCLEOTIDE SEQUENCE</scope>
</reference>
<dbReference type="EMBL" id="BT145945">
    <property type="protein sequence ID" value="AFK45739.1"/>
    <property type="molecule type" value="mRNA"/>
</dbReference>